<dbReference type="EMBL" id="UINC01021628">
    <property type="protein sequence ID" value="SVA89575.1"/>
    <property type="molecule type" value="Genomic_DNA"/>
</dbReference>
<gene>
    <name evidence="1" type="ORF">METZ01_LOCUS142429</name>
</gene>
<reference evidence="1" key="1">
    <citation type="submission" date="2018-05" db="EMBL/GenBank/DDBJ databases">
        <authorList>
            <person name="Lanie J.A."/>
            <person name="Ng W.-L."/>
            <person name="Kazmierczak K.M."/>
            <person name="Andrzejewski T.M."/>
            <person name="Davidsen T.M."/>
            <person name="Wayne K.J."/>
            <person name="Tettelin H."/>
            <person name="Glass J.I."/>
            <person name="Rusch D."/>
            <person name="Podicherti R."/>
            <person name="Tsui H.-C.T."/>
            <person name="Winkler M.E."/>
        </authorList>
    </citation>
    <scope>NUCLEOTIDE SEQUENCE</scope>
</reference>
<dbReference type="AlphaFoldDB" id="A0A381ZJW2"/>
<feature type="non-terminal residue" evidence="1">
    <location>
        <position position="1"/>
    </location>
</feature>
<accession>A0A381ZJW2</accession>
<proteinExistence type="predicted"/>
<name>A0A381ZJW2_9ZZZZ</name>
<protein>
    <submittedName>
        <fullName evidence="1">Uncharacterized protein</fullName>
    </submittedName>
</protein>
<evidence type="ECO:0000313" key="1">
    <source>
        <dbReference type="EMBL" id="SVA89575.1"/>
    </source>
</evidence>
<sequence length="46" mass="4863">VVAASEAPTCPAVAFSLVNGCFHNRTTGRLGDVSDFSHTRHHAPTQ</sequence>
<feature type="non-terminal residue" evidence="1">
    <location>
        <position position="46"/>
    </location>
</feature>
<organism evidence="1">
    <name type="scientific">marine metagenome</name>
    <dbReference type="NCBI Taxonomy" id="408172"/>
    <lineage>
        <taxon>unclassified sequences</taxon>
        <taxon>metagenomes</taxon>
        <taxon>ecological metagenomes</taxon>
    </lineage>
</organism>